<evidence type="ECO:0000313" key="2">
    <source>
        <dbReference type="Proteomes" id="UP000266861"/>
    </source>
</evidence>
<accession>A0A397IJI5</accession>
<organism evidence="1 2">
    <name type="scientific">Diversispora epigaea</name>
    <dbReference type="NCBI Taxonomy" id="1348612"/>
    <lineage>
        <taxon>Eukaryota</taxon>
        <taxon>Fungi</taxon>
        <taxon>Fungi incertae sedis</taxon>
        <taxon>Mucoromycota</taxon>
        <taxon>Glomeromycotina</taxon>
        <taxon>Glomeromycetes</taxon>
        <taxon>Diversisporales</taxon>
        <taxon>Diversisporaceae</taxon>
        <taxon>Diversispora</taxon>
    </lineage>
</organism>
<name>A0A397IJI5_9GLOM</name>
<keyword evidence="2" id="KW-1185">Reference proteome</keyword>
<dbReference type="Proteomes" id="UP000266861">
    <property type="component" value="Unassembled WGS sequence"/>
</dbReference>
<proteinExistence type="predicted"/>
<protein>
    <submittedName>
        <fullName evidence="1">Uncharacterized protein</fullName>
    </submittedName>
</protein>
<sequence length="85" mass="9670">MSSAFSLSADIEAYPSGRAHSLQTDSQSMKHDGIVTLGKHWKMLEKIQALLKINLTVKEFPNEILEFILRRKLDRLNSKLDAQTD</sequence>
<evidence type="ECO:0000313" key="1">
    <source>
        <dbReference type="EMBL" id="RHZ74338.1"/>
    </source>
</evidence>
<gene>
    <name evidence="1" type="ORF">Glove_226g42</name>
</gene>
<comment type="caution">
    <text evidence="1">The sequence shown here is derived from an EMBL/GenBank/DDBJ whole genome shotgun (WGS) entry which is preliminary data.</text>
</comment>
<dbReference type="AlphaFoldDB" id="A0A397IJI5"/>
<dbReference type="EMBL" id="PQFF01000209">
    <property type="protein sequence ID" value="RHZ74338.1"/>
    <property type="molecule type" value="Genomic_DNA"/>
</dbReference>
<reference evidence="1 2" key="1">
    <citation type="submission" date="2018-08" db="EMBL/GenBank/DDBJ databases">
        <title>Genome and evolution of the arbuscular mycorrhizal fungus Diversispora epigaea (formerly Glomus versiforme) and its bacterial endosymbionts.</title>
        <authorList>
            <person name="Sun X."/>
            <person name="Fei Z."/>
            <person name="Harrison M."/>
        </authorList>
    </citation>
    <scope>NUCLEOTIDE SEQUENCE [LARGE SCALE GENOMIC DNA]</scope>
    <source>
        <strain evidence="1 2">IT104</strain>
    </source>
</reference>